<protein>
    <submittedName>
        <fullName evidence="2">Uncharacterized protein</fullName>
    </submittedName>
</protein>
<dbReference type="AlphaFoldDB" id="A0A6A8A261"/>
<comment type="caution">
    <text evidence="2">The sequence shown here is derived from an EMBL/GenBank/DDBJ whole genome shotgun (WGS) entry which is preliminary data.</text>
</comment>
<name>A0A6A8A261_9HYPH</name>
<dbReference type="EMBL" id="WIXI01000022">
    <property type="protein sequence ID" value="MQY44709.1"/>
    <property type="molecule type" value="Genomic_DNA"/>
</dbReference>
<gene>
    <name evidence="2" type="ORF">GAO09_01300</name>
</gene>
<evidence type="ECO:0000313" key="2">
    <source>
        <dbReference type="EMBL" id="MQY44709.1"/>
    </source>
</evidence>
<dbReference type="RefSeq" id="WP_153352258.1">
    <property type="nucleotide sequence ID" value="NZ_JAYKOO010000003.1"/>
</dbReference>
<organism evidence="2 3">
    <name type="scientific">Endobacterium cereale</name>
    <dbReference type="NCBI Taxonomy" id="2663029"/>
    <lineage>
        <taxon>Bacteria</taxon>
        <taxon>Pseudomonadati</taxon>
        <taxon>Pseudomonadota</taxon>
        <taxon>Alphaproteobacteria</taxon>
        <taxon>Hyphomicrobiales</taxon>
        <taxon>Rhizobiaceae</taxon>
        <taxon>Endobacterium</taxon>
    </lineage>
</organism>
<sequence length="393" mass="41945">MNKNIIPSMADKVQAEGDKKGTYDKKDAPLAITDVVNTCLDVAFGSANGGASSGYAGLAQMVADSGQKSYKATKSVSAPPNPLFVGHGHSRGDLNTESPATLKYLERRRVKEFGGNGFSIAGTVAVAASMGTLPVNALSIARQANTTGSTAAHLTKLKILAREIDALGGGAERGVTLSELVREVIKVKAHKSGIEGAKLVTGSIPVLGEIVTASVNAGINGATSAAKTFDKAYHAKNCAKLALEIHWRAYQEQFSAFCRMHKLDPADFFAREDYLARKRPPRLTGMGLKKANEKLRETDRPPRLTGMGLSAAREALEAHDPPQSRLPSRDFDRAVHDARQSFYFHRDAGPATSLVTELYTRRSALAVLGKYDIAALIMEPGGWVALTDKIASL</sequence>
<dbReference type="Proteomes" id="UP000435138">
    <property type="component" value="Unassembled WGS sequence"/>
</dbReference>
<evidence type="ECO:0000313" key="3">
    <source>
        <dbReference type="Proteomes" id="UP000435138"/>
    </source>
</evidence>
<feature type="region of interest" description="Disordered" evidence="1">
    <location>
        <begin position="1"/>
        <end position="20"/>
    </location>
</feature>
<reference evidence="2 3" key="1">
    <citation type="submission" date="2019-11" db="EMBL/GenBank/DDBJ databases">
        <title>Genome analysis of Rhizobacterium cereale a novel genus and species isolated from maize roots in North Spain.</title>
        <authorList>
            <person name="Menendez E."/>
            <person name="Flores-Felix J.D."/>
            <person name="Ramirez-Bahena M.-H."/>
            <person name="Igual J.M."/>
            <person name="Garcia-Fraile P."/>
            <person name="Peix A."/>
            <person name="Velazquez E."/>
        </authorList>
    </citation>
    <scope>NUCLEOTIDE SEQUENCE [LARGE SCALE GENOMIC DNA]</scope>
    <source>
        <strain evidence="2 3">RZME27</strain>
    </source>
</reference>
<accession>A0A6A8A261</accession>
<keyword evidence="3" id="KW-1185">Reference proteome</keyword>
<evidence type="ECO:0000256" key="1">
    <source>
        <dbReference type="SAM" id="MobiDB-lite"/>
    </source>
</evidence>
<proteinExistence type="predicted"/>